<dbReference type="Proteomes" id="UP000757232">
    <property type="component" value="Unassembled WGS sequence"/>
</dbReference>
<dbReference type="InterPro" id="IPR040017">
    <property type="entry name" value="XPOT"/>
</dbReference>
<gene>
    <name evidence="12" type="ORF">A7U60_g8197</name>
</gene>
<dbReference type="GO" id="GO:0071528">
    <property type="term" value="P:tRNA re-export from nucleus"/>
    <property type="evidence" value="ECO:0007669"/>
    <property type="project" value="UniProtKB-UniRule"/>
</dbReference>
<evidence type="ECO:0000313" key="13">
    <source>
        <dbReference type="Proteomes" id="UP000757232"/>
    </source>
</evidence>
<dbReference type="GO" id="GO:0005737">
    <property type="term" value="C:cytoplasm"/>
    <property type="evidence" value="ECO:0007669"/>
    <property type="project" value="UniProtKB-SubCell"/>
</dbReference>
<proteinExistence type="inferred from homology"/>
<evidence type="ECO:0000256" key="6">
    <source>
        <dbReference type="ARBA" id="ARBA00022555"/>
    </source>
</evidence>
<evidence type="ECO:0000256" key="7">
    <source>
        <dbReference type="ARBA" id="ARBA00022884"/>
    </source>
</evidence>
<comment type="similarity">
    <text evidence="2 9">Belongs to the exportin family.</text>
</comment>
<dbReference type="GO" id="GO:0016363">
    <property type="term" value="C:nuclear matrix"/>
    <property type="evidence" value="ECO:0007669"/>
    <property type="project" value="TreeGrafter"/>
</dbReference>
<dbReference type="InterPro" id="IPR011989">
    <property type="entry name" value="ARM-like"/>
</dbReference>
<dbReference type="GO" id="GO:0005643">
    <property type="term" value="C:nuclear pore"/>
    <property type="evidence" value="ECO:0007669"/>
    <property type="project" value="TreeGrafter"/>
</dbReference>
<evidence type="ECO:0000256" key="2">
    <source>
        <dbReference type="ARBA" id="ARBA00009466"/>
    </source>
</evidence>
<dbReference type="OrthoDB" id="26399at2759"/>
<keyword evidence="8 9" id="KW-0539">Nucleus</keyword>
<evidence type="ECO:0000256" key="1">
    <source>
        <dbReference type="ARBA" id="ARBA00004496"/>
    </source>
</evidence>
<dbReference type="GO" id="GO:0000049">
    <property type="term" value="F:tRNA binding"/>
    <property type="evidence" value="ECO:0007669"/>
    <property type="project" value="UniProtKB-UniRule"/>
</dbReference>
<dbReference type="Pfam" id="PF19282">
    <property type="entry name" value="Exportin-T"/>
    <property type="match status" value="1"/>
</dbReference>
<comment type="subcellular location">
    <subcellularLocation>
        <location evidence="1 9">Cytoplasm</location>
    </subcellularLocation>
    <subcellularLocation>
        <location evidence="9">Nucleus</location>
    </subcellularLocation>
    <text evidence="9">Shuttles between the nucleus and the cytoplasm.</text>
</comment>
<evidence type="ECO:0000259" key="10">
    <source>
        <dbReference type="Pfam" id="PF08389"/>
    </source>
</evidence>
<keyword evidence="4 9" id="KW-0813">Transport</keyword>
<evidence type="ECO:0000256" key="8">
    <source>
        <dbReference type="ARBA" id="ARBA00023242"/>
    </source>
</evidence>
<evidence type="ECO:0000256" key="4">
    <source>
        <dbReference type="ARBA" id="ARBA00022448"/>
    </source>
</evidence>
<evidence type="ECO:0000256" key="5">
    <source>
        <dbReference type="ARBA" id="ARBA00022490"/>
    </source>
</evidence>
<dbReference type="InterPro" id="IPR016024">
    <property type="entry name" value="ARM-type_fold"/>
</dbReference>
<dbReference type="InterPro" id="IPR045546">
    <property type="entry name" value="Exportin-T_C"/>
</dbReference>
<reference evidence="12" key="1">
    <citation type="submission" date="2016-06" db="EMBL/GenBank/DDBJ databases">
        <title>Draft Genome sequence of the fungus Inonotus baumii.</title>
        <authorList>
            <person name="Zhu H."/>
            <person name="Lin W."/>
        </authorList>
    </citation>
    <scope>NUCLEOTIDE SEQUENCE</scope>
    <source>
        <strain evidence="12">821</strain>
    </source>
</reference>
<keyword evidence="6 9" id="KW-0820">tRNA-binding</keyword>
<accession>A0A9Q5MYR3</accession>
<dbReference type="GO" id="GO:0031267">
    <property type="term" value="F:small GTPase binding"/>
    <property type="evidence" value="ECO:0007669"/>
    <property type="project" value="InterPro"/>
</dbReference>
<feature type="domain" description="Exportin-1/Importin-beta-like" evidence="10">
    <location>
        <begin position="112"/>
        <end position="280"/>
    </location>
</feature>
<evidence type="ECO:0000256" key="9">
    <source>
        <dbReference type="RuleBase" id="RU366037"/>
    </source>
</evidence>
<name>A0A9Q5MYR3_SANBA</name>
<evidence type="ECO:0000313" key="12">
    <source>
        <dbReference type="EMBL" id="OCB84677.1"/>
    </source>
</evidence>
<dbReference type="InterPro" id="IPR013598">
    <property type="entry name" value="Exportin-1/Importin-b-like"/>
</dbReference>
<protein>
    <recommendedName>
        <fullName evidence="3 9">Exportin-T</fullName>
    </recommendedName>
    <alternativeName>
        <fullName evidence="9">Exportin(tRNA)</fullName>
    </alternativeName>
    <alternativeName>
        <fullName evidence="9">tRNA exportin</fullName>
    </alternativeName>
</protein>
<dbReference type="EMBL" id="LNZH02000214">
    <property type="protein sequence ID" value="OCB84677.1"/>
    <property type="molecule type" value="Genomic_DNA"/>
</dbReference>
<comment type="caution">
    <text evidence="12">The sequence shown here is derived from an EMBL/GenBank/DDBJ whole genome shotgun (WGS) entry which is preliminary data.</text>
</comment>
<keyword evidence="13" id="KW-1185">Reference proteome</keyword>
<evidence type="ECO:0000259" key="11">
    <source>
        <dbReference type="Pfam" id="PF19282"/>
    </source>
</evidence>
<keyword evidence="7 9" id="KW-0694">RNA-binding</keyword>
<evidence type="ECO:0000256" key="3">
    <source>
        <dbReference type="ARBA" id="ARBA00018928"/>
    </source>
</evidence>
<comment type="function">
    <text evidence="9">tRNA nucleus export receptor which facilitates tRNA translocation across the nuclear pore complex.</text>
</comment>
<dbReference type="AlphaFoldDB" id="A0A9Q5MYR3"/>
<dbReference type="PANTHER" id="PTHR15952:SF11">
    <property type="entry name" value="EXPORTIN-T"/>
    <property type="match status" value="1"/>
</dbReference>
<dbReference type="PANTHER" id="PTHR15952">
    <property type="entry name" value="EXPORTIN-T/LOS1"/>
    <property type="match status" value="1"/>
</dbReference>
<dbReference type="Gene3D" id="1.25.10.10">
    <property type="entry name" value="Leucine-rich Repeat Variant"/>
    <property type="match status" value="1"/>
</dbReference>
<dbReference type="SUPFAM" id="SSF48371">
    <property type="entry name" value="ARM repeat"/>
    <property type="match status" value="1"/>
</dbReference>
<sequence length="1069" mass="119027">MSEIDQIAQAILVASDPAQANLHQEALQFVQNSLKSSPEPWRIGLALFADSNPDGSRKHQPQVRFYGLRVLEDFLDSRFDPLPPNVFETLRQSLMAYVQSEYVQGTAEAEAPFLRNKFSHTLTLFFLCSYLEQWPTFFPDFFSLIHAPSNSGSSGYNPHVSLLLFHLVLEISGEVADQILKAARQHSSQRHYRDARVRDAVRERDAGRINEAVLTIVAYSAQQLENVRKGATTGNVERLTEVVDWGIRTFGSYVGWIDINLTVTPTTIQLLFSLLSDPSLPIRLATSVALLRMVSKGLKEPGDKIQLLKVLSLGQVLATLEDKTRQEQIAREGDVDEGEESYREALGRLVNALGLEVVKLAEDPNASDGIKAEAMSMLSELRPTLLRFLADPYDDTTSTVFPLLSNILGPLKKVKRLSPHEITDDTRTFVASTLAVILQKMKWDEELDPDDMDEDDRLAFETLRKGDLRTHLDAIFAIDQDMAINAIRTLVLDTLAAYETGSQVKWSEAELAIYLIYIFGEVNKSGAGGKGRAAFCQAPPVAKELRKGTDYSEYQLTTHGEMLMALIRSSICAYPNNAVAIQFFETCARYSDFFKVRKECIIPLLEAMVGPRGIHNPSTSTRSRLFYLFYKFIKEDRSDISVDLVGTLLNGVRDLLVIEVELPELENPAEDDLLTETIKNSGIFDSQLHLFEVVGLLVSLCFKNAEEHVALLLSFVQPLLDELEANLQAIKSPQDVIQIVKVHHVMMALGSIAKGYPEVPQPIPEGYILPPISVFRQMTQAIVVSLHAMSGFKPVRDAARFAFARVVATTGSHITDFIPEMMSSLLAHFEPTELVDFMNFISLLMHRLGPEMSDVLNQLVMPLHARIMELLASPITGTDDRVTHGDTKRAYLAFLNSILSNRLHAILISEANQPHFVPLLEAVMSLAEDVSDPAAQRLAFSFLGRCVNIWGQANVVNGNAEHTGQSLPGFETFIYDRLVPLAISVPSQPSFNIKDGQMLTVSHEIANFLQIVANARGEEAFQFFVTAFLPSQGCPPEVSAEFATNLRDLDSKAFRKYFSDFIRASKTGS</sequence>
<dbReference type="Pfam" id="PF08389">
    <property type="entry name" value="Xpo1"/>
    <property type="match status" value="1"/>
</dbReference>
<feature type="domain" description="Exportin-T C-terminal" evidence="11">
    <location>
        <begin position="370"/>
        <end position="1064"/>
    </location>
</feature>
<keyword evidence="5 9" id="KW-0963">Cytoplasm</keyword>
<organism evidence="12 13">
    <name type="scientific">Sanghuangporus baumii</name>
    <name type="common">Phellinus baumii</name>
    <dbReference type="NCBI Taxonomy" id="108892"/>
    <lineage>
        <taxon>Eukaryota</taxon>
        <taxon>Fungi</taxon>
        <taxon>Dikarya</taxon>
        <taxon>Basidiomycota</taxon>
        <taxon>Agaricomycotina</taxon>
        <taxon>Agaricomycetes</taxon>
        <taxon>Hymenochaetales</taxon>
        <taxon>Hymenochaetaceae</taxon>
        <taxon>Sanghuangporus</taxon>
    </lineage>
</organism>